<keyword evidence="5" id="KW-1185">Reference proteome</keyword>
<comment type="caution">
    <text evidence="4">The sequence shown here is derived from an EMBL/GenBank/DDBJ whole genome shotgun (WGS) entry which is preliminary data.</text>
</comment>
<sequence length="753" mass="80028">MFAGQGVKITDRRYHAMQLLTNALGGTALNSVLMRELREKLGITYRVGSFLHNEGHMNLMLGVLYTDNSTAKRGVDGLADAIKKVKAYGLDERAFNISKADILDSFVFTFLNTGSVADLLMRLQLQGRELGYISEYHALFDSITLQEVNEVAREVLGDLSVVEVGVRNNIGGRSQDVLHIAVPRPPLGFVVFTAGDSEYTVRSGGGRVLLSRAGVLCATVFATVAAFAFAYTLSSGLAFSWYAPAFIVAVASTVLFLISGTFVFIMSALQSRSGRVQHASGTIQAPFGCSNRKFDVSVRRHGVQAGYGVFQTVLACAIACSLITAALASGVIVGGLQTIPSIPSLISGVQSVESIVFIAAVAVFSVSCLMLFCVRVFTDGATPRINMFVVVASESDPARVATSGSHLAALRHIERMTLRMVQQPGMRVFPTPGWNETRPRIFYEEQVVSVMSFKIKDEKLSAHIANPDGTRYMRQGLGVTTALSIIVVAALAARVWRLSQEGLESGVLLKRPEFIALMVMLAVFVVAAIGLAVVCNEHQKKAREMNGLYPNAAYLAPANGEEEERGRRGETRHVSFASSSRTNPFSTPTAMAGLVTLTIFAALSGALPSSAAITADMIGSGFAAATPLQQAWVVMLFLAMAVTFFAAMRGGLLASGQGNRLCVVSSGDVSAADGVLPSGALGPETDFNEVIAIHVHDAGYRGGGVNPVGGCNLRAAAVPSPLRFGSFAGCVAVVVRSWVVFLPLVRGCYVALL</sequence>
<dbReference type="Proteomes" id="UP000467840">
    <property type="component" value="Unassembled WGS sequence"/>
</dbReference>
<dbReference type="AlphaFoldDB" id="A0A6A6K176"/>
<feature type="transmembrane region" description="Helical" evidence="2">
    <location>
        <begin position="355"/>
        <end position="377"/>
    </location>
</feature>
<dbReference type="EMBL" id="JAAGAX010000511">
    <property type="protein sequence ID" value="KAF2282083.1"/>
    <property type="molecule type" value="Genomic_DNA"/>
</dbReference>
<keyword evidence="2" id="KW-0812">Transmembrane</keyword>
<dbReference type="InterPro" id="IPR011249">
    <property type="entry name" value="Metalloenz_LuxS/M16"/>
</dbReference>
<accession>A0A6A6K176</accession>
<evidence type="ECO:0000259" key="3">
    <source>
        <dbReference type="Pfam" id="PF05193"/>
    </source>
</evidence>
<feature type="transmembrane region" description="Helical" evidence="2">
    <location>
        <begin position="590"/>
        <end position="611"/>
    </location>
</feature>
<evidence type="ECO:0000256" key="1">
    <source>
        <dbReference type="SAM" id="MobiDB-lite"/>
    </source>
</evidence>
<feature type="transmembrane region" description="Helical" evidence="2">
    <location>
        <begin position="514"/>
        <end position="535"/>
    </location>
</feature>
<dbReference type="GO" id="GO:0046872">
    <property type="term" value="F:metal ion binding"/>
    <property type="evidence" value="ECO:0007669"/>
    <property type="project" value="InterPro"/>
</dbReference>
<keyword evidence="2" id="KW-0472">Membrane</keyword>
<dbReference type="InterPro" id="IPR007863">
    <property type="entry name" value="Peptidase_M16_C"/>
</dbReference>
<feature type="transmembrane region" description="Helical" evidence="2">
    <location>
        <begin position="631"/>
        <end position="652"/>
    </location>
</feature>
<proteinExistence type="predicted"/>
<feature type="transmembrane region" description="Helical" evidence="2">
    <location>
        <begin position="239"/>
        <end position="265"/>
    </location>
</feature>
<organism evidence="4 5">
    <name type="scientific">Hevea brasiliensis</name>
    <name type="common">Para rubber tree</name>
    <name type="synonym">Siphonia brasiliensis</name>
    <dbReference type="NCBI Taxonomy" id="3981"/>
    <lineage>
        <taxon>Eukaryota</taxon>
        <taxon>Viridiplantae</taxon>
        <taxon>Streptophyta</taxon>
        <taxon>Embryophyta</taxon>
        <taxon>Tracheophyta</taxon>
        <taxon>Spermatophyta</taxon>
        <taxon>Magnoliopsida</taxon>
        <taxon>eudicotyledons</taxon>
        <taxon>Gunneridae</taxon>
        <taxon>Pentapetalae</taxon>
        <taxon>rosids</taxon>
        <taxon>fabids</taxon>
        <taxon>Malpighiales</taxon>
        <taxon>Euphorbiaceae</taxon>
        <taxon>Crotonoideae</taxon>
        <taxon>Micrandreae</taxon>
        <taxon>Hevea</taxon>
    </lineage>
</organism>
<dbReference type="Gene3D" id="3.30.830.10">
    <property type="entry name" value="Metalloenzyme, LuxS/M16 peptidase-like"/>
    <property type="match status" value="1"/>
</dbReference>
<feature type="transmembrane region" description="Helical" evidence="2">
    <location>
        <begin position="209"/>
        <end position="233"/>
    </location>
</feature>
<feature type="compositionally biased region" description="Basic and acidic residues" evidence="1">
    <location>
        <begin position="564"/>
        <end position="573"/>
    </location>
</feature>
<name>A0A6A6K176_HEVBR</name>
<evidence type="ECO:0000313" key="4">
    <source>
        <dbReference type="EMBL" id="KAF2282083.1"/>
    </source>
</evidence>
<dbReference type="SUPFAM" id="SSF63411">
    <property type="entry name" value="LuxS/MPP-like metallohydrolase"/>
    <property type="match status" value="1"/>
</dbReference>
<evidence type="ECO:0000256" key="2">
    <source>
        <dbReference type="SAM" id="Phobius"/>
    </source>
</evidence>
<reference evidence="4 5" key="1">
    <citation type="journal article" date="2020" name="Mol. Plant">
        <title>The Chromosome-Based Rubber Tree Genome Provides New Insights into Spurge Genome Evolution and Rubber Biosynthesis.</title>
        <authorList>
            <person name="Liu J."/>
            <person name="Shi C."/>
            <person name="Shi C.C."/>
            <person name="Li W."/>
            <person name="Zhang Q.J."/>
            <person name="Zhang Y."/>
            <person name="Li K."/>
            <person name="Lu H.F."/>
            <person name="Shi C."/>
            <person name="Zhu S.T."/>
            <person name="Xiao Z.Y."/>
            <person name="Nan H."/>
            <person name="Yue Y."/>
            <person name="Zhu X.G."/>
            <person name="Wu Y."/>
            <person name="Hong X.N."/>
            <person name="Fan G.Y."/>
            <person name="Tong Y."/>
            <person name="Zhang D."/>
            <person name="Mao C.L."/>
            <person name="Liu Y.L."/>
            <person name="Hao S.J."/>
            <person name="Liu W.Q."/>
            <person name="Lv M.Q."/>
            <person name="Zhang H.B."/>
            <person name="Liu Y."/>
            <person name="Hu-Tang G.R."/>
            <person name="Wang J.P."/>
            <person name="Wang J.H."/>
            <person name="Sun Y.H."/>
            <person name="Ni S.B."/>
            <person name="Chen W.B."/>
            <person name="Zhang X.C."/>
            <person name="Jiao Y.N."/>
            <person name="Eichler E.E."/>
            <person name="Li G.H."/>
            <person name="Liu X."/>
            <person name="Gao L.Z."/>
        </authorList>
    </citation>
    <scope>NUCLEOTIDE SEQUENCE [LARGE SCALE GENOMIC DNA]</scope>
    <source>
        <strain evidence="5">cv. GT1</strain>
        <tissue evidence="4">Leaf</tissue>
    </source>
</reference>
<dbReference type="Pfam" id="PF05193">
    <property type="entry name" value="Peptidase_M16_C"/>
    <property type="match status" value="1"/>
</dbReference>
<keyword evidence="2" id="KW-1133">Transmembrane helix</keyword>
<feature type="region of interest" description="Disordered" evidence="1">
    <location>
        <begin position="559"/>
        <end position="581"/>
    </location>
</feature>
<gene>
    <name evidence="4" type="ORF">GH714_042907</name>
</gene>
<feature type="domain" description="Peptidase M16 C-terminal" evidence="3">
    <location>
        <begin position="4"/>
        <end position="99"/>
    </location>
</feature>
<feature type="transmembrane region" description="Helical" evidence="2">
    <location>
        <begin position="476"/>
        <end position="494"/>
    </location>
</feature>
<evidence type="ECO:0000313" key="5">
    <source>
        <dbReference type="Proteomes" id="UP000467840"/>
    </source>
</evidence>
<protein>
    <recommendedName>
        <fullName evidence="3">Peptidase M16 C-terminal domain-containing protein</fullName>
    </recommendedName>
</protein>
<feature type="transmembrane region" description="Helical" evidence="2">
    <location>
        <begin position="309"/>
        <end position="335"/>
    </location>
</feature>